<dbReference type="PANTHER" id="PTHR47926:SF532">
    <property type="entry name" value="PENTACOTRIPEPTIDE-REPEAT REGION OF PRORP DOMAIN-CONTAINING PROTEIN"/>
    <property type="match status" value="1"/>
</dbReference>
<dbReference type="Pfam" id="PF13041">
    <property type="entry name" value="PPR_2"/>
    <property type="match status" value="1"/>
</dbReference>
<evidence type="ECO:0000256" key="5">
    <source>
        <dbReference type="PROSITE-ProRule" id="PRU00708"/>
    </source>
</evidence>
<evidence type="ECO:0000256" key="1">
    <source>
        <dbReference type="ARBA" id="ARBA00005641"/>
    </source>
</evidence>
<dbReference type="PROSITE" id="PS51375">
    <property type="entry name" value="PPR"/>
    <property type="match status" value="2"/>
</dbReference>
<keyword evidence="8" id="KW-1185">Reference proteome</keyword>
<gene>
    <name evidence="7" type="ORF">SHERM_05833</name>
</gene>
<dbReference type="AlphaFoldDB" id="A0A9N7NY71"/>
<dbReference type="GO" id="GO:0003723">
    <property type="term" value="F:RNA binding"/>
    <property type="evidence" value="ECO:0007669"/>
    <property type="project" value="InterPro"/>
</dbReference>
<reference evidence="7" key="1">
    <citation type="submission" date="2019-12" db="EMBL/GenBank/DDBJ databases">
        <authorList>
            <person name="Scholes J."/>
        </authorList>
    </citation>
    <scope>NUCLEOTIDE SEQUENCE</scope>
</reference>
<dbReference type="Gene3D" id="1.25.40.10">
    <property type="entry name" value="Tetratricopeptide repeat domain"/>
    <property type="match status" value="2"/>
</dbReference>
<keyword evidence="2" id="KW-0677">Repeat</keyword>
<dbReference type="EMBL" id="CACSLK010031421">
    <property type="protein sequence ID" value="CAA0839264.1"/>
    <property type="molecule type" value="Genomic_DNA"/>
</dbReference>
<sequence>MLNGVPFYANGFNAYWLMYEASDLSSRPNVSATLRQAASHGLTIARTWAFSDGVYRPLQISPGSYNEQMFKGLDFVVSEARRYGMKLILSFVNNFDDFGGKKQYVNWARRRGQNLYSSDDFFTNPLVKSFYKNHIRGGHAEEAFKLFSRMRKEGPRPTEFALSSVLSVCGSMAILDQGKQLHAYVLCVGLDQTAMILSSLINMYSKCGCILEAAKVFSLTLNDDIVSWTAMINGYAEHGLSREAIELFERIPDAGLRPDSVTFIGVLSACSHAGLLGLGSRYFDSMTEKYRIYPSKEHYGCMIDLLCRAGRLEEAERMMRDMPFEKDVVVWSSMLRASRECGDVERGRVAAEEVIRLDPECGGAHITLANMYAAGGRWREAAGVRRLMRSRGVVKEPGWSWLKVKDQVSAFVAGDRNHPRCEEVYGVLGLVYSSEELSFDEVDSNVCVFGGYGDDMVGV</sequence>
<feature type="domain" description="Glycoside hydrolase family 5" evidence="6">
    <location>
        <begin position="2"/>
        <end position="113"/>
    </location>
</feature>
<keyword evidence="4" id="KW-0326">Glycosidase</keyword>
<comment type="similarity">
    <text evidence="1">Belongs to the glycosyl hydrolase 5 (cellulase A) family.</text>
</comment>
<dbReference type="InterPro" id="IPR002885">
    <property type="entry name" value="PPR_rpt"/>
</dbReference>
<feature type="repeat" description="PPR" evidence="5">
    <location>
        <begin position="224"/>
        <end position="258"/>
    </location>
</feature>
<dbReference type="FunFam" id="1.25.40.10:FF:000525">
    <property type="entry name" value="Pentatricopeptide (PPR) repeat-containing protein-like"/>
    <property type="match status" value="1"/>
</dbReference>
<keyword evidence="3" id="KW-0378">Hydrolase</keyword>
<dbReference type="InterPro" id="IPR046960">
    <property type="entry name" value="PPR_At4g14850-like_plant"/>
</dbReference>
<dbReference type="Gene3D" id="3.20.20.80">
    <property type="entry name" value="Glycosidases"/>
    <property type="match status" value="1"/>
</dbReference>
<protein>
    <submittedName>
        <fullName evidence="7">Pentatricopeptide repeat-containing protein</fullName>
    </submittedName>
</protein>
<dbReference type="InterPro" id="IPR017853">
    <property type="entry name" value="GH"/>
</dbReference>
<dbReference type="SUPFAM" id="SSF48452">
    <property type="entry name" value="TPR-like"/>
    <property type="match status" value="1"/>
</dbReference>
<evidence type="ECO:0000313" key="7">
    <source>
        <dbReference type="EMBL" id="CAA0839264.1"/>
    </source>
</evidence>
<dbReference type="SUPFAM" id="SSF51445">
    <property type="entry name" value="(Trans)glycosidases"/>
    <property type="match status" value="1"/>
</dbReference>
<dbReference type="InterPro" id="IPR001547">
    <property type="entry name" value="Glyco_hydro_5"/>
</dbReference>
<accession>A0A9N7NY71</accession>
<dbReference type="Pfam" id="PF20431">
    <property type="entry name" value="E_motif"/>
    <property type="match status" value="1"/>
</dbReference>
<dbReference type="NCBIfam" id="TIGR00756">
    <property type="entry name" value="PPR"/>
    <property type="match status" value="2"/>
</dbReference>
<name>A0A9N7NY71_STRHE</name>
<evidence type="ECO:0000259" key="6">
    <source>
        <dbReference type="Pfam" id="PF26410"/>
    </source>
</evidence>
<evidence type="ECO:0000256" key="3">
    <source>
        <dbReference type="ARBA" id="ARBA00022801"/>
    </source>
</evidence>
<proteinExistence type="inferred from homology"/>
<evidence type="ECO:0000313" key="8">
    <source>
        <dbReference type="Proteomes" id="UP001153555"/>
    </source>
</evidence>
<feature type="repeat" description="PPR" evidence="5">
    <location>
        <begin position="295"/>
        <end position="329"/>
    </location>
</feature>
<evidence type="ECO:0000256" key="2">
    <source>
        <dbReference type="ARBA" id="ARBA00022737"/>
    </source>
</evidence>
<dbReference type="Pfam" id="PF12854">
    <property type="entry name" value="PPR_1"/>
    <property type="match status" value="1"/>
</dbReference>
<dbReference type="Pfam" id="PF01535">
    <property type="entry name" value="PPR"/>
    <property type="match status" value="2"/>
</dbReference>
<comment type="caution">
    <text evidence="7">The sequence shown here is derived from an EMBL/GenBank/DDBJ whole genome shotgun (WGS) entry which is preliminary data.</text>
</comment>
<dbReference type="GO" id="GO:0009451">
    <property type="term" value="P:RNA modification"/>
    <property type="evidence" value="ECO:0007669"/>
    <property type="project" value="InterPro"/>
</dbReference>
<dbReference type="PANTHER" id="PTHR47926">
    <property type="entry name" value="PENTATRICOPEPTIDE REPEAT-CONTAINING PROTEIN"/>
    <property type="match status" value="1"/>
</dbReference>
<dbReference type="InterPro" id="IPR011990">
    <property type="entry name" value="TPR-like_helical_dom_sf"/>
</dbReference>
<dbReference type="Proteomes" id="UP001153555">
    <property type="component" value="Unassembled WGS sequence"/>
</dbReference>
<dbReference type="InterPro" id="IPR046848">
    <property type="entry name" value="E_motif"/>
</dbReference>
<organism evidence="7 8">
    <name type="scientific">Striga hermonthica</name>
    <name type="common">Purple witchweed</name>
    <name type="synonym">Buchnera hermonthica</name>
    <dbReference type="NCBI Taxonomy" id="68872"/>
    <lineage>
        <taxon>Eukaryota</taxon>
        <taxon>Viridiplantae</taxon>
        <taxon>Streptophyta</taxon>
        <taxon>Embryophyta</taxon>
        <taxon>Tracheophyta</taxon>
        <taxon>Spermatophyta</taxon>
        <taxon>Magnoliopsida</taxon>
        <taxon>eudicotyledons</taxon>
        <taxon>Gunneridae</taxon>
        <taxon>Pentapetalae</taxon>
        <taxon>asterids</taxon>
        <taxon>lamiids</taxon>
        <taxon>Lamiales</taxon>
        <taxon>Orobanchaceae</taxon>
        <taxon>Buchnereae</taxon>
        <taxon>Striga</taxon>
    </lineage>
</organism>
<dbReference type="Pfam" id="PF26410">
    <property type="entry name" value="GH5_mannosidase"/>
    <property type="match status" value="1"/>
</dbReference>
<dbReference type="OrthoDB" id="1890277at2759"/>
<evidence type="ECO:0000256" key="4">
    <source>
        <dbReference type="ARBA" id="ARBA00023295"/>
    </source>
</evidence>